<feature type="transmembrane region" description="Helical" evidence="5">
    <location>
        <begin position="515"/>
        <end position="534"/>
    </location>
</feature>
<gene>
    <name evidence="6" type="ORF">GA0070620_3834</name>
</gene>
<evidence type="ECO:0000313" key="7">
    <source>
        <dbReference type="Proteomes" id="UP000199393"/>
    </source>
</evidence>
<feature type="region of interest" description="Disordered" evidence="4">
    <location>
        <begin position="58"/>
        <end position="78"/>
    </location>
</feature>
<evidence type="ECO:0000256" key="1">
    <source>
        <dbReference type="ARBA" id="ARBA00022741"/>
    </source>
</evidence>
<keyword evidence="5" id="KW-1133">Transmembrane helix</keyword>
<dbReference type="Gene3D" id="3.30.420.40">
    <property type="match status" value="2"/>
</dbReference>
<dbReference type="PANTHER" id="PTHR42749:SF1">
    <property type="entry name" value="CELL SHAPE-DETERMINING PROTEIN MREB"/>
    <property type="match status" value="1"/>
</dbReference>
<dbReference type="EMBL" id="LT598496">
    <property type="protein sequence ID" value="SBV28294.1"/>
    <property type="molecule type" value="Genomic_DNA"/>
</dbReference>
<feature type="transmembrane region" description="Helical" evidence="5">
    <location>
        <begin position="597"/>
        <end position="616"/>
    </location>
</feature>
<organism evidence="6 7">
    <name type="scientific">Micromonospora krabiensis</name>
    <dbReference type="NCBI Taxonomy" id="307121"/>
    <lineage>
        <taxon>Bacteria</taxon>
        <taxon>Bacillati</taxon>
        <taxon>Actinomycetota</taxon>
        <taxon>Actinomycetes</taxon>
        <taxon>Micromonosporales</taxon>
        <taxon>Micromonosporaceae</taxon>
        <taxon>Micromonospora</taxon>
    </lineage>
</organism>
<protein>
    <submittedName>
        <fullName evidence="6">Hsp70 protein</fullName>
    </submittedName>
</protein>
<dbReference type="GO" id="GO:0140662">
    <property type="term" value="F:ATP-dependent protein folding chaperone"/>
    <property type="evidence" value="ECO:0007669"/>
    <property type="project" value="InterPro"/>
</dbReference>
<evidence type="ECO:0000256" key="4">
    <source>
        <dbReference type="SAM" id="MobiDB-lite"/>
    </source>
</evidence>
<reference evidence="7" key="1">
    <citation type="submission" date="2016-06" db="EMBL/GenBank/DDBJ databases">
        <authorList>
            <person name="Varghese N."/>
        </authorList>
    </citation>
    <scope>NUCLEOTIDE SEQUENCE [LARGE SCALE GENOMIC DNA]</scope>
    <source>
        <strain evidence="7">DSM 45344</strain>
    </source>
</reference>
<dbReference type="PATRIC" id="fig|307121.4.peg.3915"/>
<feature type="compositionally biased region" description="Polar residues" evidence="4">
    <location>
        <begin position="58"/>
        <end position="70"/>
    </location>
</feature>
<evidence type="ECO:0000256" key="5">
    <source>
        <dbReference type="SAM" id="Phobius"/>
    </source>
</evidence>
<accession>A0A1C3N6T5</accession>
<dbReference type="Proteomes" id="UP000199393">
    <property type="component" value="Chromosome I"/>
</dbReference>
<keyword evidence="2" id="KW-0067">ATP-binding</keyword>
<feature type="transmembrane region" description="Helical" evidence="5">
    <location>
        <begin position="445"/>
        <end position="468"/>
    </location>
</feature>
<evidence type="ECO:0000313" key="6">
    <source>
        <dbReference type="EMBL" id="SBV28294.1"/>
    </source>
</evidence>
<evidence type="ECO:0000256" key="2">
    <source>
        <dbReference type="ARBA" id="ARBA00022840"/>
    </source>
</evidence>
<name>A0A1C3N6T5_9ACTN</name>
<feature type="transmembrane region" description="Helical" evidence="5">
    <location>
        <begin position="480"/>
        <end position="503"/>
    </location>
</feature>
<feature type="transmembrane region" description="Helical" evidence="5">
    <location>
        <begin position="369"/>
        <end position="390"/>
    </location>
</feature>
<sequence>MEMRAGDVRLSIDCGSASTVAVLAWADGSASALPFDGAPYLPSAVYVAGGGQVWTGQQARQGAGEQSGTLVPSPRRPADDDLTVDGMRVDALDLAAAPLRRVAAEAERVVGEPVLDVRVVVPAGWGPRRRTWMRQVAHRAGLPQPRLVEAPVAVAEYLLATGVRWPVGSFVVVCDVGAGAEVTVLRRGPAGFEVLATLADPAAGGTAVDHALAVAITGEQDVPGGGGDWSVLQSVRAAKEALAVHPAVTVPLPGRPPVVVNSAMFEDAARPVARRVAELTGEAIAAAELTAADLAGVYCVGGSASMPQLATAIAEQTGVTPTVVSEPGLAAARGAADAGAAGAGAAGAGAAGAVTSGVVEVAVPPVRRAVTIAVPGFASLALIWQCLMTAEQHSALTVHYWVSVNWGELTMAAVFALLACLAAGTVLGALIAARSPTPGTRTEGGRVSVGILAAVSLGAAIAGLYGVVASQYLGQPVGRFLSWALWPIAPIVVMAVAMAVVAARQWRAPHGGWSALLAAPTGSVVAAALGMGLIQYSLTADRWPDLVLWIDIAGRVGGLLLGVGVAMAVVGPLMFRIILAAPLAVIAAAIVSSRAAGVLAVIYAIAVAMWWAARLWTRILRPVQPLHDGAPAVLPIGVPPGGGG</sequence>
<keyword evidence="3" id="KW-0143">Chaperone</keyword>
<dbReference type="SUPFAM" id="SSF53067">
    <property type="entry name" value="Actin-like ATPase domain"/>
    <property type="match status" value="2"/>
</dbReference>
<keyword evidence="1" id="KW-0547">Nucleotide-binding</keyword>
<dbReference type="PANTHER" id="PTHR42749">
    <property type="entry name" value="CELL SHAPE-DETERMINING PROTEIN MREB"/>
    <property type="match status" value="1"/>
</dbReference>
<evidence type="ECO:0000256" key="3">
    <source>
        <dbReference type="ARBA" id="ARBA00023186"/>
    </source>
</evidence>
<keyword evidence="5" id="KW-0812">Transmembrane</keyword>
<dbReference type="AlphaFoldDB" id="A0A1C3N6T5"/>
<proteinExistence type="predicted"/>
<dbReference type="InterPro" id="IPR043129">
    <property type="entry name" value="ATPase_NBD"/>
</dbReference>
<dbReference type="GO" id="GO:0005524">
    <property type="term" value="F:ATP binding"/>
    <property type="evidence" value="ECO:0007669"/>
    <property type="project" value="UniProtKB-KW"/>
</dbReference>
<dbReference type="Gene3D" id="3.90.640.10">
    <property type="entry name" value="Actin, Chain A, domain 4"/>
    <property type="match status" value="1"/>
</dbReference>
<dbReference type="STRING" id="307121.GA0070620_3834"/>
<dbReference type="InterPro" id="IPR013126">
    <property type="entry name" value="Hsp_70_fam"/>
</dbReference>
<keyword evidence="5" id="KW-0472">Membrane</keyword>
<feature type="transmembrane region" description="Helical" evidence="5">
    <location>
        <begin position="410"/>
        <end position="433"/>
    </location>
</feature>
<keyword evidence="7" id="KW-1185">Reference proteome</keyword>
<dbReference type="Pfam" id="PF00012">
    <property type="entry name" value="HSP70"/>
    <property type="match status" value="1"/>
</dbReference>